<gene>
    <name evidence="2" type="ORF">SAMN04488034_1121</name>
</gene>
<dbReference type="RefSeq" id="WP_143019335.1">
    <property type="nucleotide sequence ID" value="NZ_FNGG01000012.1"/>
</dbReference>
<dbReference type="OrthoDB" id="599464at2"/>
<reference evidence="2 3" key="1">
    <citation type="submission" date="2016-10" db="EMBL/GenBank/DDBJ databases">
        <authorList>
            <person name="de Groot N.N."/>
        </authorList>
    </citation>
    <scope>NUCLEOTIDE SEQUENCE [LARGE SCALE GENOMIC DNA]</scope>
    <source>
        <strain evidence="2 3">DSM 23553</strain>
    </source>
</reference>
<name>A0A1H5PC13_9FLAO</name>
<keyword evidence="3" id="KW-1185">Reference proteome</keyword>
<sequence length="197" mass="20602">MGKTTQFVKVGKLFSGFAFFSFILLTASNTAPTELIISEKDSGKLAIATEVAKNISTPDMNLSSPSLNSTMNSEDSACIVTAPAEIKKNTSFDGTGDCSAVLNDIGTATAVGCTEITATPYVNGVEIDPAIYAFQLGITVVEWRATDPITGNLITDDQLVIISDDEKPMASNPTPINVQCAADVPAPDTSVVTDEAD</sequence>
<dbReference type="EMBL" id="FNUG01000012">
    <property type="protein sequence ID" value="SEF11473.1"/>
    <property type="molecule type" value="Genomic_DNA"/>
</dbReference>
<accession>A0A1H5PC13</accession>
<evidence type="ECO:0008006" key="4">
    <source>
        <dbReference type="Google" id="ProtNLM"/>
    </source>
</evidence>
<organism evidence="2 3">
    <name type="scientific">Salinimicrobium catena</name>
    <dbReference type="NCBI Taxonomy" id="390640"/>
    <lineage>
        <taxon>Bacteria</taxon>
        <taxon>Pseudomonadati</taxon>
        <taxon>Bacteroidota</taxon>
        <taxon>Flavobacteriia</taxon>
        <taxon>Flavobacteriales</taxon>
        <taxon>Flavobacteriaceae</taxon>
        <taxon>Salinimicrobium</taxon>
    </lineage>
</organism>
<dbReference type="AlphaFoldDB" id="A0A1H5PC13"/>
<evidence type="ECO:0000313" key="3">
    <source>
        <dbReference type="Proteomes" id="UP000199448"/>
    </source>
</evidence>
<evidence type="ECO:0000256" key="1">
    <source>
        <dbReference type="SAM" id="SignalP"/>
    </source>
</evidence>
<proteinExistence type="predicted"/>
<feature type="chain" id="PRO_5011530677" description="HYR domain-containing protein" evidence="1">
    <location>
        <begin position="28"/>
        <end position="197"/>
    </location>
</feature>
<feature type="signal peptide" evidence="1">
    <location>
        <begin position="1"/>
        <end position="27"/>
    </location>
</feature>
<keyword evidence="1" id="KW-0732">Signal</keyword>
<feature type="non-terminal residue" evidence="2">
    <location>
        <position position="197"/>
    </location>
</feature>
<evidence type="ECO:0000313" key="2">
    <source>
        <dbReference type="EMBL" id="SEF11473.1"/>
    </source>
</evidence>
<dbReference type="Proteomes" id="UP000199448">
    <property type="component" value="Unassembled WGS sequence"/>
</dbReference>
<protein>
    <recommendedName>
        <fullName evidence="4">HYR domain-containing protein</fullName>
    </recommendedName>
</protein>